<evidence type="ECO:0000313" key="2">
    <source>
        <dbReference type="Proteomes" id="UP000294927"/>
    </source>
</evidence>
<organism evidence="1 2">
    <name type="scientific">Actinophytocola oryzae</name>
    <dbReference type="NCBI Taxonomy" id="502181"/>
    <lineage>
        <taxon>Bacteria</taxon>
        <taxon>Bacillati</taxon>
        <taxon>Actinomycetota</taxon>
        <taxon>Actinomycetes</taxon>
        <taxon>Pseudonocardiales</taxon>
        <taxon>Pseudonocardiaceae</taxon>
    </lineage>
</organism>
<comment type="caution">
    <text evidence="1">The sequence shown here is derived from an EMBL/GenBank/DDBJ whole genome shotgun (WGS) entry which is preliminary data.</text>
</comment>
<accession>A0A4R7W4E2</accession>
<name>A0A4R7W4E2_9PSEU</name>
<protein>
    <submittedName>
        <fullName evidence="1">Uncharacterized protein</fullName>
    </submittedName>
</protein>
<keyword evidence="2" id="KW-1185">Reference proteome</keyword>
<dbReference type="EMBL" id="SOCP01000002">
    <property type="protein sequence ID" value="TDV56497.1"/>
    <property type="molecule type" value="Genomic_DNA"/>
</dbReference>
<sequence>MDVDSRVTGVAKAVVAELAPDELVFFDTATEMFFRDRSKPARRQGRDPLSFGITEVVDVVTPAALYVAAVVVDEVLGRAASKTVDKVGGRWLRRKRVEGRPDEAPLLVSDPEQLAAICVEVRRLLRALHFPEDRIEVFVRALVGALTVPRGVFEHDERGPDANE</sequence>
<dbReference type="RefSeq" id="WP_133901731.1">
    <property type="nucleotide sequence ID" value="NZ_SOCP01000002.1"/>
</dbReference>
<dbReference type="Proteomes" id="UP000294927">
    <property type="component" value="Unassembled WGS sequence"/>
</dbReference>
<dbReference type="OrthoDB" id="3697028at2"/>
<evidence type="ECO:0000313" key="1">
    <source>
        <dbReference type="EMBL" id="TDV56497.1"/>
    </source>
</evidence>
<proteinExistence type="predicted"/>
<reference evidence="1 2" key="1">
    <citation type="submission" date="2019-03" db="EMBL/GenBank/DDBJ databases">
        <title>Genomic Encyclopedia of Archaeal and Bacterial Type Strains, Phase II (KMG-II): from individual species to whole genera.</title>
        <authorList>
            <person name="Goeker M."/>
        </authorList>
    </citation>
    <scope>NUCLEOTIDE SEQUENCE [LARGE SCALE GENOMIC DNA]</scope>
    <source>
        <strain evidence="1 2">DSM 45499</strain>
    </source>
</reference>
<dbReference type="AlphaFoldDB" id="A0A4R7W4E2"/>
<gene>
    <name evidence="1" type="ORF">CLV71_102564</name>
</gene>